<proteinExistence type="inferred from homology"/>
<evidence type="ECO:0000256" key="8">
    <source>
        <dbReference type="PIRNR" id="PIRNR005508"/>
    </source>
</evidence>
<feature type="transmembrane region" description="Helical" evidence="10">
    <location>
        <begin position="120"/>
        <end position="139"/>
    </location>
</feature>
<evidence type="ECO:0000256" key="3">
    <source>
        <dbReference type="ARBA" id="ARBA00022448"/>
    </source>
</evidence>
<feature type="transmembrane region" description="Helical" evidence="10">
    <location>
        <begin position="95"/>
        <end position="114"/>
    </location>
</feature>
<evidence type="ECO:0000256" key="6">
    <source>
        <dbReference type="ARBA" id="ARBA00022989"/>
    </source>
</evidence>
<dbReference type="InterPro" id="IPR002657">
    <property type="entry name" value="BilAc:Na_symport/Acr3"/>
</dbReference>
<keyword evidence="12" id="KW-1185">Reference proteome</keyword>
<dbReference type="InterPro" id="IPR004706">
    <property type="entry name" value="Arsenical-R_Acr3"/>
</dbReference>
<keyword evidence="3 8" id="KW-0813">Transport</keyword>
<organism evidence="11 12">
    <name type="scientific">Dietzia cinnamea</name>
    <dbReference type="NCBI Taxonomy" id="321318"/>
    <lineage>
        <taxon>Bacteria</taxon>
        <taxon>Bacillati</taxon>
        <taxon>Actinomycetota</taxon>
        <taxon>Actinomycetes</taxon>
        <taxon>Mycobacteriales</taxon>
        <taxon>Dietziaceae</taxon>
        <taxon>Dietzia</taxon>
    </lineage>
</organism>
<dbReference type="RefSeq" id="WP_369141523.1">
    <property type="nucleotide sequence ID" value="NZ_JBFTEZ010000002.1"/>
</dbReference>
<evidence type="ECO:0000256" key="7">
    <source>
        <dbReference type="ARBA" id="ARBA00023136"/>
    </source>
</evidence>
<evidence type="ECO:0000313" key="12">
    <source>
        <dbReference type="Proteomes" id="UP001560293"/>
    </source>
</evidence>
<feature type="compositionally biased region" description="Low complexity" evidence="9">
    <location>
        <begin position="369"/>
        <end position="380"/>
    </location>
</feature>
<name>A0ABV3YHJ9_9ACTN</name>
<sequence length="380" mass="41176">MSTMMTGPGVAPVAKKMSFLDRWLALWILMAMAVGLLLGRFIPGLDRALDSVKIGGISVPIAIGLLVMMYPVLAKVRYDETHRVTGDRKLLTLSLFLNWIAGPAFMFTLAWVFLPDLPEFRTGLIIVGLARCIAMVFIWNDLACGDREAAAVLVAINSVFQVVAFGALGWFYLQLLPSWLGLETTTAEFSVWAIVLSVLVFLGIPLLAGFLTRVFGERAKGREWYEETFLPRIGPWALYGLLFTIVLLFAMQGDAITSQPLDVARMAVPLLLYFVLMFLISLFASRAVGLNYAKSTSVAFTASGNNFELAIAVSIGTFGIASGQALAGVVGPLIEVPVLIGLVYVALWAGPKLFPGDPTLPDRTRTPARDTAPTPNGEPS</sequence>
<evidence type="ECO:0000256" key="1">
    <source>
        <dbReference type="ARBA" id="ARBA00004651"/>
    </source>
</evidence>
<evidence type="ECO:0000256" key="4">
    <source>
        <dbReference type="ARBA" id="ARBA00022475"/>
    </source>
</evidence>
<feature type="transmembrane region" description="Helical" evidence="10">
    <location>
        <begin position="192"/>
        <end position="212"/>
    </location>
</feature>
<dbReference type="Pfam" id="PF01758">
    <property type="entry name" value="SBF"/>
    <property type="match status" value="1"/>
</dbReference>
<evidence type="ECO:0000256" key="5">
    <source>
        <dbReference type="ARBA" id="ARBA00022692"/>
    </source>
</evidence>
<feature type="region of interest" description="Disordered" evidence="9">
    <location>
        <begin position="358"/>
        <end position="380"/>
    </location>
</feature>
<accession>A0ABV3YHJ9</accession>
<dbReference type="PANTHER" id="PTHR43057:SF1">
    <property type="entry name" value="ARSENICAL-RESISTANCE PROTEIN 3"/>
    <property type="match status" value="1"/>
</dbReference>
<feature type="transmembrane region" description="Helical" evidence="10">
    <location>
        <begin position="336"/>
        <end position="354"/>
    </location>
</feature>
<feature type="transmembrane region" description="Helical" evidence="10">
    <location>
        <begin position="23"/>
        <end position="42"/>
    </location>
</feature>
<feature type="transmembrane region" description="Helical" evidence="10">
    <location>
        <begin position="270"/>
        <end position="288"/>
    </location>
</feature>
<comment type="caution">
    <text evidence="11">The sequence shown here is derived from an EMBL/GenBank/DDBJ whole genome shotgun (WGS) entry which is preliminary data.</text>
</comment>
<evidence type="ECO:0000313" key="11">
    <source>
        <dbReference type="EMBL" id="MEX6464410.1"/>
    </source>
</evidence>
<feature type="transmembrane region" description="Helical" evidence="10">
    <location>
        <begin position="233"/>
        <end position="250"/>
    </location>
</feature>
<keyword evidence="6 8" id="KW-1133">Transmembrane helix</keyword>
<feature type="transmembrane region" description="Helical" evidence="10">
    <location>
        <begin position="151"/>
        <end position="172"/>
    </location>
</feature>
<evidence type="ECO:0000256" key="2">
    <source>
        <dbReference type="ARBA" id="ARBA00010110"/>
    </source>
</evidence>
<dbReference type="EMBL" id="JBFTEZ010000002">
    <property type="protein sequence ID" value="MEX6464410.1"/>
    <property type="molecule type" value="Genomic_DNA"/>
</dbReference>
<gene>
    <name evidence="11" type="primary">arsB</name>
    <name evidence="11" type="ORF">AB6N35_08650</name>
</gene>
<dbReference type="InterPro" id="IPR038770">
    <property type="entry name" value="Na+/solute_symporter_sf"/>
</dbReference>
<dbReference type="Proteomes" id="UP001560293">
    <property type="component" value="Unassembled WGS sequence"/>
</dbReference>
<feature type="transmembrane region" description="Helical" evidence="10">
    <location>
        <begin position="54"/>
        <end position="74"/>
    </location>
</feature>
<feature type="transmembrane region" description="Helical" evidence="10">
    <location>
        <begin position="309"/>
        <end position="330"/>
    </location>
</feature>
<dbReference type="PANTHER" id="PTHR43057">
    <property type="entry name" value="ARSENITE EFFLUX TRANSPORTER"/>
    <property type="match status" value="1"/>
</dbReference>
<keyword evidence="4 8" id="KW-1003">Cell membrane</keyword>
<comment type="similarity">
    <text evidence="2 8">Belongs to the arsenical resistance-3 (ACR3) (TC 2.A.59) family.</text>
</comment>
<dbReference type="NCBIfam" id="TIGR00832">
    <property type="entry name" value="acr3"/>
    <property type="match status" value="1"/>
</dbReference>
<protein>
    <submittedName>
        <fullName evidence="11">ACR3 family arsenite efflux transporter</fullName>
    </submittedName>
</protein>
<evidence type="ECO:0000256" key="10">
    <source>
        <dbReference type="SAM" id="Phobius"/>
    </source>
</evidence>
<comment type="subcellular location">
    <subcellularLocation>
        <location evidence="1 8">Cell membrane</location>
        <topology evidence="1 8">Multi-pass membrane protein</topology>
    </subcellularLocation>
</comment>
<keyword evidence="7 8" id="KW-0472">Membrane</keyword>
<dbReference type="Gene3D" id="1.20.1530.20">
    <property type="match status" value="1"/>
</dbReference>
<dbReference type="PIRSF" id="PIRSF005508">
    <property type="entry name" value="Acr3"/>
    <property type="match status" value="1"/>
</dbReference>
<evidence type="ECO:0000256" key="9">
    <source>
        <dbReference type="SAM" id="MobiDB-lite"/>
    </source>
</evidence>
<reference evidence="12" key="1">
    <citation type="submission" date="2024-07" db="EMBL/GenBank/DDBJ databases">
        <title>Pseudomonas strain that inhibits Aeromonas fish pathogens.</title>
        <authorList>
            <person name="Wildschutte H."/>
        </authorList>
    </citation>
    <scope>NUCLEOTIDE SEQUENCE [LARGE SCALE GENOMIC DNA]</scope>
    <source>
        <strain evidence="12">n60</strain>
    </source>
</reference>
<keyword evidence="5 8" id="KW-0812">Transmembrane</keyword>